<dbReference type="InterPro" id="IPR050107">
    <property type="entry name" value="ABC_carbohydrate_import_ATPase"/>
</dbReference>
<evidence type="ECO:0000256" key="5">
    <source>
        <dbReference type="ARBA" id="ARBA00022737"/>
    </source>
</evidence>
<accession>A0A1G4T6H2</accession>
<dbReference type="FunFam" id="3.40.50.300:FF:000127">
    <property type="entry name" value="Ribose import ATP-binding protein RbsA"/>
    <property type="match status" value="1"/>
</dbReference>
<sequence length="508" mass="56536">MAIAVEMRNITKRFPGTIANDNISFKVQKGEIHALLGENGAGKSTLMNILFGLYEADEGEILINENRVNITNPTVANELGIGMVHQHFMLVEKFSVLENIILGSEPRKGINVDYSKAKKELEQLSAKYGLKVQLDRRIRDISVGMQQRVEILKTLYRGAEIIIFDEPTAVLTPQEIHELLNIMRNLVKEGKSIVLITHKLKEIMSIADTVTIIRRGKVIDSVEVKQTTEHELAAKMVGREVSLSIAKSEQQTKELVLQLKNVEANDNRGLRALNKLTLDVYGGEIVGIAGVDGNGQSELIEVITGLRRTLSGEIVLHGQSIANMRTREVAGKGVAHIPEDRQHRGLVLDFTVAENIVLNSYYKAPYNKRGFLDYDEIYAHAERLVDKYDIRTPSVQTTTRALSGGNQQKAIIAREIVSDPKLLIAAQPTRGVDVGAIEFIHRQLVEQRDMGKAVLLVSFELDEIMNLSDRIAVLFEGEIVGIVDPKNTTEQELGLLMSGQRGKRGERE</sequence>
<comment type="subcellular location">
    <subcellularLocation>
        <location evidence="1">Cell membrane</location>
        <topology evidence="1">Peripheral membrane protein</topology>
    </subcellularLocation>
</comment>
<reference evidence="12" key="1">
    <citation type="submission" date="2016-10" db="EMBL/GenBank/DDBJ databases">
        <authorList>
            <person name="Varghese N."/>
            <person name="Submissions S."/>
        </authorList>
    </citation>
    <scope>NUCLEOTIDE SEQUENCE [LARGE SCALE GENOMIC DNA]</scope>
    <source>
        <strain evidence="12">CGMCC 1.8946</strain>
    </source>
</reference>
<dbReference type="GO" id="GO:0005524">
    <property type="term" value="F:ATP binding"/>
    <property type="evidence" value="ECO:0007669"/>
    <property type="project" value="UniProtKB-KW"/>
</dbReference>
<evidence type="ECO:0000256" key="8">
    <source>
        <dbReference type="ARBA" id="ARBA00022967"/>
    </source>
</evidence>
<dbReference type="FunFam" id="3.40.50.300:FF:001390">
    <property type="entry name" value="ABC transporter, ATP-binding protein"/>
    <property type="match status" value="1"/>
</dbReference>
<name>A0A1G4T6H2_9BACL</name>
<dbReference type="Proteomes" id="UP000198601">
    <property type="component" value="Unassembled WGS sequence"/>
</dbReference>
<dbReference type="AlphaFoldDB" id="A0A1G4T6H2"/>
<feature type="domain" description="ABC transporter" evidence="10">
    <location>
        <begin position="257"/>
        <end position="501"/>
    </location>
</feature>
<keyword evidence="3" id="KW-0813">Transport</keyword>
<dbReference type="CDD" id="cd03215">
    <property type="entry name" value="ABC_Carb_Monos_II"/>
    <property type="match status" value="1"/>
</dbReference>
<dbReference type="STRING" id="624147.SAMN04487970_104344"/>
<dbReference type="EMBL" id="FMTT01000043">
    <property type="protein sequence ID" value="SCW76876.1"/>
    <property type="molecule type" value="Genomic_DNA"/>
</dbReference>
<dbReference type="OrthoDB" id="9766104at2"/>
<dbReference type="InterPro" id="IPR017871">
    <property type="entry name" value="ABC_transporter-like_CS"/>
</dbReference>
<keyword evidence="7 11" id="KW-0067">ATP-binding</keyword>
<dbReference type="PROSITE" id="PS50893">
    <property type="entry name" value="ABC_TRANSPORTER_2"/>
    <property type="match status" value="2"/>
</dbReference>
<dbReference type="CDD" id="cd03216">
    <property type="entry name" value="ABC_Carb_Monos_I"/>
    <property type="match status" value="1"/>
</dbReference>
<keyword evidence="8" id="KW-1278">Translocase</keyword>
<dbReference type="PANTHER" id="PTHR43790:SF4">
    <property type="entry name" value="GUANOSINE IMPORT ATP-BINDING PROTEIN NUPO"/>
    <property type="match status" value="1"/>
</dbReference>
<dbReference type="InterPro" id="IPR003593">
    <property type="entry name" value="AAA+_ATPase"/>
</dbReference>
<evidence type="ECO:0000313" key="12">
    <source>
        <dbReference type="Proteomes" id="UP000198601"/>
    </source>
</evidence>
<protein>
    <submittedName>
        <fullName evidence="11">Nucleoside ABC transporter ATP-binding protein</fullName>
    </submittedName>
</protein>
<keyword evidence="6" id="KW-0547">Nucleotide-binding</keyword>
<evidence type="ECO:0000256" key="3">
    <source>
        <dbReference type="ARBA" id="ARBA00022448"/>
    </source>
</evidence>
<gene>
    <name evidence="11" type="ORF">SAMN04487970_104344</name>
</gene>
<dbReference type="SMART" id="SM00382">
    <property type="entry name" value="AAA"/>
    <property type="match status" value="1"/>
</dbReference>
<dbReference type="GO" id="GO:0005886">
    <property type="term" value="C:plasma membrane"/>
    <property type="evidence" value="ECO:0007669"/>
    <property type="project" value="UniProtKB-SubCell"/>
</dbReference>
<evidence type="ECO:0000313" key="11">
    <source>
        <dbReference type="EMBL" id="SCW76876.1"/>
    </source>
</evidence>
<dbReference type="InterPro" id="IPR003439">
    <property type="entry name" value="ABC_transporter-like_ATP-bd"/>
</dbReference>
<evidence type="ECO:0000256" key="9">
    <source>
        <dbReference type="ARBA" id="ARBA00023136"/>
    </source>
</evidence>
<evidence type="ECO:0000256" key="1">
    <source>
        <dbReference type="ARBA" id="ARBA00004202"/>
    </source>
</evidence>
<keyword evidence="5" id="KW-0677">Repeat</keyword>
<keyword evidence="4" id="KW-1003">Cell membrane</keyword>
<proteinExistence type="inferred from homology"/>
<dbReference type="PROSITE" id="PS00211">
    <property type="entry name" value="ABC_TRANSPORTER_1"/>
    <property type="match status" value="2"/>
</dbReference>
<keyword evidence="9" id="KW-0472">Membrane</keyword>
<dbReference type="Gene3D" id="3.40.50.300">
    <property type="entry name" value="P-loop containing nucleotide triphosphate hydrolases"/>
    <property type="match status" value="2"/>
</dbReference>
<evidence type="ECO:0000256" key="7">
    <source>
        <dbReference type="ARBA" id="ARBA00022840"/>
    </source>
</evidence>
<comment type="similarity">
    <text evidence="2">Belongs to the ABC transporter superfamily.</text>
</comment>
<keyword evidence="12" id="KW-1185">Reference proteome</keyword>
<dbReference type="SUPFAM" id="SSF52540">
    <property type="entry name" value="P-loop containing nucleoside triphosphate hydrolases"/>
    <property type="match status" value="2"/>
</dbReference>
<evidence type="ECO:0000256" key="4">
    <source>
        <dbReference type="ARBA" id="ARBA00022475"/>
    </source>
</evidence>
<dbReference type="InterPro" id="IPR027417">
    <property type="entry name" value="P-loop_NTPase"/>
</dbReference>
<feature type="domain" description="ABC transporter" evidence="10">
    <location>
        <begin position="5"/>
        <end position="240"/>
    </location>
</feature>
<evidence type="ECO:0000256" key="6">
    <source>
        <dbReference type="ARBA" id="ARBA00022741"/>
    </source>
</evidence>
<evidence type="ECO:0000259" key="10">
    <source>
        <dbReference type="PROSITE" id="PS50893"/>
    </source>
</evidence>
<dbReference type="Pfam" id="PF00005">
    <property type="entry name" value="ABC_tran"/>
    <property type="match status" value="2"/>
</dbReference>
<dbReference type="PANTHER" id="PTHR43790">
    <property type="entry name" value="CARBOHYDRATE TRANSPORT ATP-BINDING PROTEIN MG119-RELATED"/>
    <property type="match status" value="1"/>
</dbReference>
<dbReference type="RefSeq" id="WP_090675364.1">
    <property type="nucleotide sequence ID" value="NZ_FMTT01000043.1"/>
</dbReference>
<dbReference type="GO" id="GO:0016887">
    <property type="term" value="F:ATP hydrolysis activity"/>
    <property type="evidence" value="ECO:0007669"/>
    <property type="project" value="InterPro"/>
</dbReference>
<evidence type="ECO:0000256" key="2">
    <source>
        <dbReference type="ARBA" id="ARBA00005417"/>
    </source>
</evidence>
<organism evidence="11 12">
    <name type="scientific">Paenibacillus tianmuensis</name>
    <dbReference type="NCBI Taxonomy" id="624147"/>
    <lineage>
        <taxon>Bacteria</taxon>
        <taxon>Bacillati</taxon>
        <taxon>Bacillota</taxon>
        <taxon>Bacilli</taxon>
        <taxon>Bacillales</taxon>
        <taxon>Paenibacillaceae</taxon>
        <taxon>Paenibacillus</taxon>
    </lineage>
</organism>